<keyword evidence="2" id="KW-1185">Reference proteome</keyword>
<comment type="caution">
    <text evidence="1">The sequence shown here is derived from an EMBL/GenBank/DDBJ whole genome shotgun (WGS) entry which is preliminary data.</text>
</comment>
<organism evidence="1 2">
    <name type="scientific">Sinobacterium norvegicum</name>
    <dbReference type="NCBI Taxonomy" id="1641715"/>
    <lineage>
        <taxon>Bacteria</taxon>
        <taxon>Pseudomonadati</taxon>
        <taxon>Pseudomonadota</taxon>
        <taxon>Gammaproteobacteria</taxon>
        <taxon>Cellvibrionales</taxon>
        <taxon>Spongiibacteraceae</taxon>
        <taxon>Sinobacterium</taxon>
    </lineage>
</organism>
<protein>
    <submittedName>
        <fullName evidence="1">Uncharacterized protein</fullName>
    </submittedName>
</protein>
<evidence type="ECO:0000313" key="2">
    <source>
        <dbReference type="Proteomes" id="UP000838100"/>
    </source>
</evidence>
<accession>A0ABM9ACC7</accession>
<evidence type="ECO:0000313" key="1">
    <source>
        <dbReference type="EMBL" id="CAH0990855.1"/>
    </source>
</evidence>
<reference evidence="1" key="1">
    <citation type="submission" date="2021-12" db="EMBL/GenBank/DDBJ databases">
        <authorList>
            <person name="Rodrigo-Torres L."/>
            <person name="Arahal R. D."/>
            <person name="Lucena T."/>
        </authorList>
    </citation>
    <scope>NUCLEOTIDE SEQUENCE</scope>
    <source>
        <strain evidence="1">CECT 8267</strain>
    </source>
</reference>
<gene>
    <name evidence="1" type="ORF">SIN8267_00955</name>
</gene>
<dbReference type="EMBL" id="CAKLPX010000001">
    <property type="protein sequence ID" value="CAH0990855.1"/>
    <property type="molecule type" value="Genomic_DNA"/>
</dbReference>
<sequence>MKTSTASIILYGSILTAALFSTQIKQTYNGVIQKISENHINEKPTNQIPAPTQVNNHPSSHQTPDIVDNALSRGQAQECLAIGDHYSKLITQHSTTSNEHQHELAENQLHSFDLKEQVSELKSLNKEIDRYNYTLDSFRQPVPSNQVDEYNAFTDTYNALVDASWKLEENIKETQSMMNQTAHHQNDLALKLLNTTKEIISTEDQLKKKCIINKKFSDKDLRQLCGSTTDNFFCSLSR</sequence>
<dbReference type="RefSeq" id="WP_237443523.1">
    <property type="nucleotide sequence ID" value="NZ_CAKLPX010000001.1"/>
</dbReference>
<proteinExistence type="predicted"/>
<name>A0ABM9ACC7_9GAMM</name>
<dbReference type="Proteomes" id="UP000838100">
    <property type="component" value="Unassembled WGS sequence"/>
</dbReference>